<name>R7G917_9FIRM</name>
<dbReference type="AlphaFoldDB" id="R7G917"/>
<evidence type="ECO:0000313" key="1">
    <source>
        <dbReference type="EMBL" id="CDE23476.1"/>
    </source>
</evidence>
<reference evidence="1" key="1">
    <citation type="submission" date="2012-11" db="EMBL/GenBank/DDBJ databases">
        <title>Dependencies among metagenomic species, viruses, plasmids and units of genetic variation.</title>
        <authorList>
            <person name="Nielsen H.B."/>
            <person name="Almeida M."/>
            <person name="Juncker A.S."/>
            <person name="Rasmussen S."/>
            <person name="Li J."/>
            <person name="Sunagawa S."/>
            <person name="Plichta D."/>
            <person name="Gautier L."/>
            <person name="Le Chatelier E."/>
            <person name="Peletier E."/>
            <person name="Bonde I."/>
            <person name="Nielsen T."/>
            <person name="Manichanh C."/>
            <person name="Arumugam M."/>
            <person name="Batto J."/>
            <person name="Santos M.B.Q.D."/>
            <person name="Blom N."/>
            <person name="Borruel N."/>
            <person name="Burgdorf K.S."/>
            <person name="Boumezbeur F."/>
            <person name="Casellas F."/>
            <person name="Dore J."/>
            <person name="Guarner F."/>
            <person name="Hansen T."/>
            <person name="Hildebrand F."/>
            <person name="Kaas R.S."/>
            <person name="Kennedy S."/>
            <person name="Kristiansen K."/>
            <person name="Kultima J.R."/>
            <person name="Leonard P."/>
            <person name="Levenez F."/>
            <person name="Lund O."/>
            <person name="Moumen B."/>
            <person name="Le Paslier D."/>
            <person name="Pons N."/>
            <person name="Pedersen O."/>
            <person name="Prifti E."/>
            <person name="Qin J."/>
            <person name="Raes J."/>
            <person name="Tap J."/>
            <person name="Tims S."/>
            <person name="Ussery D.W."/>
            <person name="Yamada T."/>
            <person name="MetaHit consortium"/>
            <person name="Renault P."/>
            <person name="Sicheritz-Ponten T."/>
            <person name="Bork P."/>
            <person name="Wang J."/>
            <person name="Brunak S."/>
            <person name="Ehrlich S.D."/>
        </authorList>
    </citation>
    <scope>NUCLEOTIDE SEQUENCE [LARGE SCALE GENOMIC DNA]</scope>
</reference>
<proteinExistence type="predicted"/>
<gene>
    <name evidence="1" type="ORF">BN631_01892</name>
</gene>
<comment type="caution">
    <text evidence="1">The sequence shown here is derived from an EMBL/GenBank/DDBJ whole genome shotgun (WGS) entry which is preliminary data.</text>
</comment>
<accession>R7G917</accession>
<dbReference type="Proteomes" id="UP000018093">
    <property type="component" value="Unassembled WGS sequence"/>
</dbReference>
<protein>
    <submittedName>
        <fullName evidence="1">Abi-like protein</fullName>
    </submittedName>
</protein>
<dbReference type="EMBL" id="CBIN010000261">
    <property type="protein sequence ID" value="CDE23476.1"/>
    <property type="molecule type" value="Genomic_DNA"/>
</dbReference>
<dbReference type="InterPro" id="IPR011664">
    <property type="entry name" value="Abi_system_AbiD/AbiF-like"/>
</dbReference>
<dbReference type="RefSeq" id="WP_022421051.1">
    <property type="nucleotide sequence ID" value="NZ_FR898612.1"/>
</dbReference>
<organism evidence="1 2">
    <name type="scientific">Amedibacillus dolichus CAG:375</name>
    <dbReference type="NCBI Taxonomy" id="1263076"/>
    <lineage>
        <taxon>Bacteria</taxon>
        <taxon>Bacillati</taxon>
        <taxon>Bacillota</taxon>
        <taxon>Erysipelotrichia</taxon>
        <taxon>Erysipelotrichales</taxon>
        <taxon>Erysipelotrichaceae</taxon>
        <taxon>Amedibacillus</taxon>
    </lineage>
</organism>
<sequence>MQNNLKKPLTYEQQLEHLIVDKKLNVKNRDNALLILKHNNYYRLSGYMIDFLDKDDIFFKNITFEKIFNIYTIDKEMRSILFALINDIEVYFKTQIANYFTLKYGPLGHRDPNNFMKYEETINLLKVCNDIKERNRSSLIVKHHFKKYDGCVPLWAMVELMSLGNISKFYSIMKTTDKKAVCKLGFKNLTYKQLESFYHSIVYFRNECCHYKRLYDIDHTIIPKEYRSNEINLEGIDYKRTYSFIVILLLLNPNKKLGEKTIYSLKKLVNKNRNIDFCDKYGFQKEWFSNLFAINGYCISNENPS</sequence>
<dbReference type="Pfam" id="PF07751">
    <property type="entry name" value="Abi_2"/>
    <property type="match status" value="1"/>
</dbReference>
<evidence type="ECO:0000313" key="2">
    <source>
        <dbReference type="Proteomes" id="UP000018093"/>
    </source>
</evidence>